<feature type="domain" description="YCII-related" evidence="2">
    <location>
        <begin position="44"/>
        <end position="126"/>
    </location>
</feature>
<organism evidence="3 4">
    <name type="scientific">Salibacter halophilus</name>
    <dbReference type="NCBI Taxonomy" id="1803916"/>
    <lineage>
        <taxon>Bacteria</taxon>
        <taxon>Pseudomonadati</taxon>
        <taxon>Bacteroidota</taxon>
        <taxon>Flavobacteriia</taxon>
        <taxon>Flavobacteriales</taxon>
        <taxon>Salibacteraceae</taxon>
        <taxon>Salibacter</taxon>
    </lineage>
</organism>
<dbReference type="AlphaFoldDB" id="A0A6N6MDL4"/>
<name>A0A6N6MDL4_9FLAO</name>
<dbReference type="SUPFAM" id="SSF54909">
    <property type="entry name" value="Dimeric alpha+beta barrel"/>
    <property type="match status" value="1"/>
</dbReference>
<dbReference type="OrthoDB" id="8481699at2"/>
<evidence type="ECO:0000313" key="4">
    <source>
        <dbReference type="Proteomes" id="UP000435357"/>
    </source>
</evidence>
<dbReference type="Pfam" id="PF03795">
    <property type="entry name" value="YCII"/>
    <property type="match status" value="1"/>
</dbReference>
<dbReference type="InterPro" id="IPR011008">
    <property type="entry name" value="Dimeric_a/b-barrel"/>
</dbReference>
<comment type="caution">
    <text evidence="3">The sequence shown here is derived from an EMBL/GenBank/DDBJ whole genome shotgun (WGS) entry which is preliminary data.</text>
</comment>
<evidence type="ECO:0000313" key="3">
    <source>
        <dbReference type="EMBL" id="KAB1065669.1"/>
    </source>
</evidence>
<dbReference type="RefSeq" id="WP_151166494.1">
    <property type="nucleotide sequence ID" value="NZ_WACR01000002.1"/>
</dbReference>
<proteinExistence type="inferred from homology"/>
<keyword evidence="4" id="KW-1185">Reference proteome</keyword>
<evidence type="ECO:0000256" key="1">
    <source>
        <dbReference type="ARBA" id="ARBA00007689"/>
    </source>
</evidence>
<accession>A0A6N6MDL4</accession>
<dbReference type="Gene3D" id="3.30.70.1060">
    <property type="entry name" value="Dimeric alpha+beta barrel"/>
    <property type="match status" value="1"/>
</dbReference>
<dbReference type="InterPro" id="IPR005545">
    <property type="entry name" value="YCII"/>
</dbReference>
<dbReference type="EMBL" id="WACR01000002">
    <property type="protein sequence ID" value="KAB1065669.1"/>
    <property type="molecule type" value="Genomic_DNA"/>
</dbReference>
<comment type="similarity">
    <text evidence="1">Belongs to the YciI family.</text>
</comment>
<evidence type="ECO:0000259" key="2">
    <source>
        <dbReference type="Pfam" id="PF03795"/>
    </source>
</evidence>
<protein>
    <recommendedName>
        <fullName evidence="2">YCII-related domain-containing protein</fullName>
    </recommendedName>
</protein>
<reference evidence="3 4" key="1">
    <citation type="submission" date="2019-09" db="EMBL/GenBank/DDBJ databases">
        <title>Genomes of Cryomorphaceae.</title>
        <authorList>
            <person name="Bowman J.P."/>
        </authorList>
    </citation>
    <scope>NUCLEOTIDE SEQUENCE [LARGE SCALE GENOMIC DNA]</scope>
    <source>
        <strain evidence="3 4">KCTC 52047</strain>
    </source>
</reference>
<dbReference type="Proteomes" id="UP000435357">
    <property type="component" value="Unassembled WGS sequence"/>
</dbReference>
<sequence>MKYLTMIIVVLTTTLILSPKNTFSQYDSTLAKELGADEYGMKMYVFVMLKSGETKIEDDEKRKEVMAGHLLNIQKLVTAKKMVVAGPMGENENNLRGIFIMNVSKVEEAEILLQSDPAISIGALKAEYYPWYGSAALPKYLPYHDKIEKNSVSE</sequence>
<gene>
    <name evidence="3" type="ORF">F3059_03165</name>
</gene>